<protein>
    <submittedName>
        <fullName evidence="2">Uncharacterized protein</fullName>
    </submittedName>
</protein>
<comment type="caution">
    <text evidence="2">The sequence shown here is derived from an EMBL/GenBank/DDBJ whole genome shotgun (WGS) entry which is preliminary data.</text>
</comment>
<dbReference type="Proteomes" id="UP001420932">
    <property type="component" value="Unassembled WGS sequence"/>
</dbReference>
<keyword evidence="3" id="KW-1185">Reference proteome</keyword>
<feature type="region of interest" description="Disordered" evidence="1">
    <location>
        <begin position="101"/>
        <end position="123"/>
    </location>
</feature>
<sequence>MAEQRAPPPRTSTSRASTSLYKQKSWSSDAYREEAWSRRRDKYKHRSSIKRSKSVTDDDLEELKGCLDLGFGFECSPRLDRKLTDTLPALELYYAVNNSVSSSANSECDDPSSPPPIGSPRIFDPGESPVMVKTRLRQWAQVVACSVRQSGWYDVVVDREVMVPQRTTSLP</sequence>
<dbReference type="Pfam" id="PF07939">
    <property type="entry name" value="DUF1685"/>
    <property type="match status" value="1"/>
</dbReference>
<dbReference type="AlphaFoldDB" id="A0AAP0L6T4"/>
<evidence type="ECO:0000313" key="3">
    <source>
        <dbReference type="Proteomes" id="UP001420932"/>
    </source>
</evidence>
<feature type="compositionally biased region" description="Pro residues" evidence="1">
    <location>
        <begin position="1"/>
        <end position="10"/>
    </location>
</feature>
<dbReference type="InterPro" id="IPR012881">
    <property type="entry name" value="DUF1685"/>
</dbReference>
<gene>
    <name evidence="2" type="ORF">Syun_004236</name>
</gene>
<organism evidence="2 3">
    <name type="scientific">Stephania yunnanensis</name>
    <dbReference type="NCBI Taxonomy" id="152371"/>
    <lineage>
        <taxon>Eukaryota</taxon>
        <taxon>Viridiplantae</taxon>
        <taxon>Streptophyta</taxon>
        <taxon>Embryophyta</taxon>
        <taxon>Tracheophyta</taxon>
        <taxon>Spermatophyta</taxon>
        <taxon>Magnoliopsida</taxon>
        <taxon>Ranunculales</taxon>
        <taxon>Menispermaceae</taxon>
        <taxon>Menispermoideae</taxon>
        <taxon>Cissampelideae</taxon>
        <taxon>Stephania</taxon>
    </lineage>
</organism>
<reference evidence="2 3" key="1">
    <citation type="submission" date="2024-01" db="EMBL/GenBank/DDBJ databases">
        <title>Genome assemblies of Stephania.</title>
        <authorList>
            <person name="Yang L."/>
        </authorList>
    </citation>
    <scope>NUCLEOTIDE SEQUENCE [LARGE SCALE GENOMIC DNA]</scope>
    <source>
        <strain evidence="2">YNDBR</strain>
        <tissue evidence="2">Leaf</tissue>
    </source>
</reference>
<accession>A0AAP0L6T4</accession>
<evidence type="ECO:0000313" key="2">
    <source>
        <dbReference type="EMBL" id="KAK9163334.1"/>
    </source>
</evidence>
<dbReference type="EMBL" id="JBBNAF010000002">
    <property type="protein sequence ID" value="KAK9163334.1"/>
    <property type="molecule type" value="Genomic_DNA"/>
</dbReference>
<proteinExistence type="predicted"/>
<name>A0AAP0L6T4_9MAGN</name>
<dbReference type="PANTHER" id="PTHR31865:SF1">
    <property type="entry name" value="INSERTASE, PUTATIVE (DUF1685)-RELATED"/>
    <property type="match status" value="1"/>
</dbReference>
<dbReference type="PANTHER" id="PTHR31865">
    <property type="entry name" value="OSJNBA0071G03.3 PROTEIN"/>
    <property type="match status" value="1"/>
</dbReference>
<feature type="compositionally biased region" description="Basic residues" evidence="1">
    <location>
        <begin position="39"/>
        <end position="53"/>
    </location>
</feature>
<evidence type="ECO:0000256" key="1">
    <source>
        <dbReference type="SAM" id="MobiDB-lite"/>
    </source>
</evidence>
<feature type="region of interest" description="Disordered" evidence="1">
    <location>
        <begin position="1"/>
        <end position="56"/>
    </location>
</feature>